<evidence type="ECO:0000313" key="2">
    <source>
        <dbReference type="EMBL" id="PNR49085.1"/>
    </source>
</evidence>
<keyword evidence="4" id="KW-1185">Reference proteome</keyword>
<feature type="compositionally biased region" description="Low complexity" evidence="1">
    <location>
        <begin position="1"/>
        <end position="20"/>
    </location>
</feature>
<reference evidence="2 4" key="1">
    <citation type="journal article" date="2008" name="Science">
        <title>The Physcomitrella genome reveals evolutionary insights into the conquest of land by plants.</title>
        <authorList>
            <person name="Rensing S."/>
            <person name="Lang D."/>
            <person name="Zimmer A."/>
            <person name="Terry A."/>
            <person name="Salamov A."/>
            <person name="Shapiro H."/>
            <person name="Nishiyama T."/>
            <person name="Perroud P.-F."/>
            <person name="Lindquist E."/>
            <person name="Kamisugi Y."/>
            <person name="Tanahashi T."/>
            <person name="Sakakibara K."/>
            <person name="Fujita T."/>
            <person name="Oishi K."/>
            <person name="Shin-I T."/>
            <person name="Kuroki Y."/>
            <person name="Toyoda A."/>
            <person name="Suzuki Y."/>
            <person name="Hashimoto A."/>
            <person name="Yamaguchi K."/>
            <person name="Sugano A."/>
            <person name="Kohara Y."/>
            <person name="Fujiyama A."/>
            <person name="Anterola A."/>
            <person name="Aoki S."/>
            <person name="Ashton N."/>
            <person name="Barbazuk W.B."/>
            <person name="Barker E."/>
            <person name="Bennetzen J."/>
            <person name="Bezanilla M."/>
            <person name="Blankenship R."/>
            <person name="Cho S.H."/>
            <person name="Dutcher S."/>
            <person name="Estelle M."/>
            <person name="Fawcett J.A."/>
            <person name="Gundlach H."/>
            <person name="Hanada K."/>
            <person name="Heyl A."/>
            <person name="Hicks K.A."/>
            <person name="Hugh J."/>
            <person name="Lohr M."/>
            <person name="Mayer K."/>
            <person name="Melkozernov A."/>
            <person name="Murata T."/>
            <person name="Nelson D."/>
            <person name="Pils B."/>
            <person name="Prigge M."/>
            <person name="Reiss B."/>
            <person name="Renner T."/>
            <person name="Rombauts S."/>
            <person name="Rushton P."/>
            <person name="Sanderfoot A."/>
            <person name="Schween G."/>
            <person name="Shiu S.-H."/>
            <person name="Stueber K."/>
            <person name="Theodoulou F.L."/>
            <person name="Tu H."/>
            <person name="Van de Peer Y."/>
            <person name="Verrier P.J."/>
            <person name="Waters E."/>
            <person name="Wood A."/>
            <person name="Yang L."/>
            <person name="Cove D."/>
            <person name="Cuming A."/>
            <person name="Hasebe M."/>
            <person name="Lucas S."/>
            <person name="Mishler D.B."/>
            <person name="Reski R."/>
            <person name="Grigoriev I."/>
            <person name="Quatrano R.S."/>
            <person name="Boore J.L."/>
        </authorList>
    </citation>
    <scope>NUCLEOTIDE SEQUENCE [LARGE SCALE GENOMIC DNA]</scope>
    <source>
        <strain evidence="3 4">cv. Gransden 2004</strain>
    </source>
</reference>
<organism evidence="2">
    <name type="scientific">Physcomitrium patens</name>
    <name type="common">Spreading-leaved earth moss</name>
    <name type="synonym">Physcomitrella patens</name>
    <dbReference type="NCBI Taxonomy" id="3218"/>
    <lineage>
        <taxon>Eukaryota</taxon>
        <taxon>Viridiplantae</taxon>
        <taxon>Streptophyta</taxon>
        <taxon>Embryophyta</taxon>
        <taxon>Bryophyta</taxon>
        <taxon>Bryophytina</taxon>
        <taxon>Bryopsida</taxon>
        <taxon>Funariidae</taxon>
        <taxon>Funariales</taxon>
        <taxon>Funariaceae</taxon>
        <taxon>Physcomitrium</taxon>
    </lineage>
</organism>
<evidence type="ECO:0000313" key="3">
    <source>
        <dbReference type="EnsemblPlants" id="PAC:32966211.CDS.1"/>
    </source>
</evidence>
<dbReference type="Proteomes" id="UP000006727">
    <property type="component" value="Chromosome 8"/>
</dbReference>
<dbReference type="EnsemblPlants" id="Pp3c8_1000V3.2">
    <property type="protein sequence ID" value="PAC:32966212.CDS.1"/>
    <property type="gene ID" value="Pp3c8_1000"/>
</dbReference>
<name>A0A2K1K5N1_PHYPA</name>
<accession>A0A2K1K5N1</accession>
<dbReference type="PaxDb" id="3218-PP1S533_3V6.1"/>
<dbReference type="Gramene" id="Pp3c8_1000V3.2">
    <property type="protein sequence ID" value="PAC:32966212.CDS.1"/>
    <property type="gene ID" value="Pp3c8_1000"/>
</dbReference>
<sequence>MVDCSSESCSSSPPSPVSLTLDDDDDQGPLNLVNRQITILWVVARLHWVQPRTNIFYVDTSYRKLQIKLIR</sequence>
<reference evidence="2 4" key="2">
    <citation type="journal article" date="2018" name="Plant J.">
        <title>The Physcomitrella patens chromosome-scale assembly reveals moss genome structure and evolution.</title>
        <authorList>
            <person name="Lang D."/>
            <person name="Ullrich K.K."/>
            <person name="Murat F."/>
            <person name="Fuchs J."/>
            <person name="Jenkins J."/>
            <person name="Haas F.B."/>
            <person name="Piednoel M."/>
            <person name="Gundlach H."/>
            <person name="Van Bel M."/>
            <person name="Meyberg R."/>
            <person name="Vives C."/>
            <person name="Morata J."/>
            <person name="Symeonidi A."/>
            <person name="Hiss M."/>
            <person name="Muchero W."/>
            <person name="Kamisugi Y."/>
            <person name="Saleh O."/>
            <person name="Blanc G."/>
            <person name="Decker E.L."/>
            <person name="van Gessel N."/>
            <person name="Grimwood J."/>
            <person name="Hayes R.D."/>
            <person name="Graham S.W."/>
            <person name="Gunter L.E."/>
            <person name="McDaniel S.F."/>
            <person name="Hoernstein S.N.W."/>
            <person name="Larsson A."/>
            <person name="Li F.W."/>
            <person name="Perroud P.F."/>
            <person name="Phillips J."/>
            <person name="Ranjan P."/>
            <person name="Rokshar D.S."/>
            <person name="Rothfels C.J."/>
            <person name="Schneider L."/>
            <person name="Shu S."/>
            <person name="Stevenson D.W."/>
            <person name="Thummler F."/>
            <person name="Tillich M."/>
            <person name="Villarreal Aguilar J.C."/>
            <person name="Widiez T."/>
            <person name="Wong G.K."/>
            <person name="Wymore A."/>
            <person name="Zhang Y."/>
            <person name="Zimmer A.D."/>
            <person name="Quatrano R.S."/>
            <person name="Mayer K.F.X."/>
            <person name="Goodstein D."/>
            <person name="Casacuberta J.M."/>
            <person name="Vandepoele K."/>
            <person name="Reski R."/>
            <person name="Cuming A.C."/>
            <person name="Tuskan G.A."/>
            <person name="Maumus F."/>
            <person name="Salse J."/>
            <person name="Schmutz J."/>
            <person name="Rensing S.A."/>
        </authorList>
    </citation>
    <scope>NUCLEOTIDE SEQUENCE [LARGE SCALE GENOMIC DNA]</scope>
    <source>
        <strain evidence="3 4">cv. Gransden 2004</strain>
    </source>
</reference>
<feature type="region of interest" description="Disordered" evidence="1">
    <location>
        <begin position="1"/>
        <end position="23"/>
    </location>
</feature>
<evidence type="ECO:0000313" key="4">
    <source>
        <dbReference type="Proteomes" id="UP000006727"/>
    </source>
</evidence>
<evidence type="ECO:0000256" key="1">
    <source>
        <dbReference type="SAM" id="MobiDB-lite"/>
    </source>
</evidence>
<dbReference type="Gramene" id="Pp3c8_1000V3.1">
    <property type="protein sequence ID" value="PAC:32966211.CDS.1"/>
    <property type="gene ID" value="Pp3c8_1000"/>
</dbReference>
<gene>
    <name evidence="2" type="ORF">PHYPA_010981</name>
</gene>
<dbReference type="AlphaFoldDB" id="A0A2K1K5N1"/>
<dbReference type="InParanoid" id="A0A2K1K5N1"/>
<reference evidence="3" key="3">
    <citation type="submission" date="2020-12" db="UniProtKB">
        <authorList>
            <consortium name="EnsemblPlants"/>
        </authorList>
    </citation>
    <scope>IDENTIFICATION</scope>
</reference>
<proteinExistence type="predicted"/>
<dbReference type="EnsemblPlants" id="Pp3c8_1000V3.1">
    <property type="protein sequence ID" value="PAC:32966211.CDS.1"/>
    <property type="gene ID" value="Pp3c8_1000"/>
</dbReference>
<protein>
    <submittedName>
        <fullName evidence="2 3">Uncharacterized protein</fullName>
    </submittedName>
</protein>
<dbReference type="EMBL" id="ABEU02000008">
    <property type="protein sequence ID" value="PNR49085.1"/>
    <property type="molecule type" value="Genomic_DNA"/>
</dbReference>